<evidence type="ECO:0000256" key="1">
    <source>
        <dbReference type="ARBA" id="ARBA00004651"/>
    </source>
</evidence>
<protein>
    <submittedName>
        <fullName evidence="7">Polysaccharide biosynthesis protein</fullName>
    </submittedName>
</protein>
<feature type="transmembrane region" description="Helical" evidence="6">
    <location>
        <begin position="7"/>
        <end position="30"/>
    </location>
</feature>
<gene>
    <name evidence="7" type="ordered locus">Astex_2205</name>
</gene>
<dbReference type="RefSeq" id="WP_013479689.1">
    <property type="nucleotide sequence ID" value="NC_014816.1"/>
</dbReference>
<organism evidence="7 8">
    <name type="scientific">Asticcacaulis excentricus (strain ATCC 15261 / DSM 4724 / KCTC 12464 / NCIMB 9791 / VKM B-1370 / CB 48)</name>
    <dbReference type="NCBI Taxonomy" id="573065"/>
    <lineage>
        <taxon>Bacteria</taxon>
        <taxon>Pseudomonadati</taxon>
        <taxon>Pseudomonadota</taxon>
        <taxon>Alphaproteobacteria</taxon>
        <taxon>Caulobacterales</taxon>
        <taxon>Caulobacteraceae</taxon>
        <taxon>Asticcacaulis</taxon>
    </lineage>
</organism>
<accession>E8RMB0</accession>
<feature type="transmembrane region" description="Helical" evidence="6">
    <location>
        <begin position="208"/>
        <end position="231"/>
    </location>
</feature>
<feature type="transmembrane region" description="Helical" evidence="6">
    <location>
        <begin position="251"/>
        <end position="268"/>
    </location>
</feature>
<feature type="transmembrane region" description="Helical" evidence="6">
    <location>
        <begin position="147"/>
        <end position="164"/>
    </location>
</feature>
<feature type="transmembrane region" description="Helical" evidence="6">
    <location>
        <begin position="356"/>
        <end position="375"/>
    </location>
</feature>
<feature type="transmembrane region" description="Helical" evidence="6">
    <location>
        <begin position="42"/>
        <end position="60"/>
    </location>
</feature>
<evidence type="ECO:0000313" key="8">
    <source>
        <dbReference type="Proteomes" id="UP000001492"/>
    </source>
</evidence>
<comment type="subcellular location">
    <subcellularLocation>
        <location evidence="1">Cell membrane</location>
        <topology evidence="1">Multi-pass membrane protein</topology>
    </subcellularLocation>
</comment>
<dbReference type="GO" id="GO:0005886">
    <property type="term" value="C:plasma membrane"/>
    <property type="evidence" value="ECO:0007669"/>
    <property type="project" value="UniProtKB-SubCell"/>
</dbReference>
<evidence type="ECO:0000256" key="2">
    <source>
        <dbReference type="ARBA" id="ARBA00022475"/>
    </source>
</evidence>
<sequence length="432" mass="47751">MGRKQLFNTFITILTRFGSKGINFVVFALIARGLTPAEMSDYGFIFTTTLMIATVFDVGIRNSVAYYIGRDEKNSELYATATVNIFSVLSFICALSSIACVVAWENNKDLLLLAGVAVNAVSLLFIRMGQGVLIGKGQIAKFNQSELYPRVTLIFLTVLAYFLYNLNLEICVFILAFSNMTGAALLFKLGRFKLNFSIAGATEYYKILIGRGFLFMIGVVMMLLTKQASFFVIDYYDGGEVSGAFYASRRLTEVLTEVGLAVSVVLFSQNVRTSDVKASVASASYYTKFSFSLFMFLTALALPLAKFIVPIALGHQYASHVYLFQIILIGTLIGTLWTIVYPTVSAISSPITVCKIFLPNLVLSICISLVAHYFYGPNGVAWGFIVSNTVLSLSFLSYFKCQHGQTLRSFLIPSSSEVIAIFQNKKIRNKDE</sequence>
<proteinExistence type="predicted"/>
<dbReference type="InterPro" id="IPR050833">
    <property type="entry name" value="Poly_Biosynth_Transport"/>
</dbReference>
<dbReference type="EMBL" id="CP002395">
    <property type="protein sequence ID" value="ADU13861.1"/>
    <property type="molecule type" value="Genomic_DNA"/>
</dbReference>
<dbReference type="PANTHER" id="PTHR30250">
    <property type="entry name" value="PST FAMILY PREDICTED COLANIC ACID TRANSPORTER"/>
    <property type="match status" value="1"/>
</dbReference>
<reference evidence="8" key="1">
    <citation type="submission" date="2010-12" db="EMBL/GenBank/DDBJ databases">
        <title>Complete sequence of chromosome 1 of Asticcacaulis excentricus CB 48.</title>
        <authorList>
            <consortium name="US DOE Joint Genome Institute"/>
            <person name="Lucas S."/>
            <person name="Copeland A."/>
            <person name="Lapidus A."/>
            <person name="Cheng J.-F."/>
            <person name="Bruce D."/>
            <person name="Goodwin L."/>
            <person name="Pitluck S."/>
            <person name="Teshima H."/>
            <person name="Davenport K."/>
            <person name="Detter J.C."/>
            <person name="Han C."/>
            <person name="Tapia R."/>
            <person name="Land M."/>
            <person name="Hauser L."/>
            <person name="Jeffries C."/>
            <person name="Kyrpides N."/>
            <person name="Ivanova N."/>
            <person name="Ovchinnikova G."/>
            <person name="Brun Y.V."/>
            <person name="Woyke T."/>
        </authorList>
    </citation>
    <scope>NUCLEOTIDE SEQUENCE [LARGE SCALE GENOMIC DNA]</scope>
    <source>
        <strain evidence="8">ATCC 15261 / DSM 4724 / KCTC 12464 / NCIMB 9791 / VKM B-1370 / CB 48</strain>
    </source>
</reference>
<keyword evidence="8" id="KW-1185">Reference proteome</keyword>
<feature type="transmembrane region" description="Helical" evidence="6">
    <location>
        <begin position="110"/>
        <end position="126"/>
    </location>
</feature>
<feature type="transmembrane region" description="Helical" evidence="6">
    <location>
        <begin position="170"/>
        <end position="187"/>
    </location>
</feature>
<name>E8RMB0_ASTEC</name>
<evidence type="ECO:0000256" key="5">
    <source>
        <dbReference type="ARBA" id="ARBA00023136"/>
    </source>
</evidence>
<evidence type="ECO:0000256" key="6">
    <source>
        <dbReference type="SAM" id="Phobius"/>
    </source>
</evidence>
<dbReference type="eggNOG" id="COG2244">
    <property type="taxonomic scope" value="Bacteria"/>
</dbReference>
<feature type="transmembrane region" description="Helical" evidence="6">
    <location>
        <begin position="81"/>
        <end position="104"/>
    </location>
</feature>
<evidence type="ECO:0000313" key="7">
    <source>
        <dbReference type="EMBL" id="ADU13861.1"/>
    </source>
</evidence>
<keyword evidence="2" id="KW-1003">Cell membrane</keyword>
<dbReference type="STRING" id="573065.Astex_2205"/>
<dbReference type="PANTHER" id="PTHR30250:SF11">
    <property type="entry name" value="O-ANTIGEN TRANSPORTER-RELATED"/>
    <property type="match status" value="1"/>
</dbReference>
<dbReference type="OrthoDB" id="3320002at2"/>
<keyword evidence="3 6" id="KW-0812">Transmembrane</keyword>
<feature type="transmembrane region" description="Helical" evidence="6">
    <location>
        <begin position="381"/>
        <end position="399"/>
    </location>
</feature>
<dbReference type="InterPro" id="IPR002797">
    <property type="entry name" value="Polysacc_synth"/>
</dbReference>
<evidence type="ECO:0000256" key="4">
    <source>
        <dbReference type="ARBA" id="ARBA00022989"/>
    </source>
</evidence>
<evidence type="ECO:0000256" key="3">
    <source>
        <dbReference type="ARBA" id="ARBA00022692"/>
    </source>
</evidence>
<feature type="transmembrane region" description="Helical" evidence="6">
    <location>
        <begin position="321"/>
        <end position="344"/>
    </location>
</feature>
<dbReference type="HOGENOM" id="CLU_634089_0_0_5"/>
<keyword evidence="5 6" id="KW-0472">Membrane</keyword>
<keyword evidence="4 6" id="KW-1133">Transmembrane helix</keyword>
<dbReference type="Pfam" id="PF01943">
    <property type="entry name" value="Polysacc_synt"/>
    <property type="match status" value="1"/>
</dbReference>
<feature type="transmembrane region" description="Helical" evidence="6">
    <location>
        <begin position="289"/>
        <end position="309"/>
    </location>
</feature>
<dbReference type="Proteomes" id="UP000001492">
    <property type="component" value="Chromosome 1"/>
</dbReference>
<dbReference type="AlphaFoldDB" id="E8RMB0"/>
<dbReference type="KEGG" id="aex:Astex_2205"/>